<dbReference type="EMBL" id="JAVRRF010000003">
    <property type="protein sequence ID" value="KAK5066603.1"/>
    <property type="molecule type" value="Genomic_DNA"/>
</dbReference>
<evidence type="ECO:0000313" key="1">
    <source>
        <dbReference type="EMBL" id="KAK5066603.1"/>
    </source>
</evidence>
<comment type="caution">
    <text evidence="1">The sequence shown here is derived from an EMBL/GenBank/DDBJ whole genome shotgun (WGS) entry which is preliminary data.</text>
</comment>
<gene>
    <name evidence="1" type="ORF">LTR69_001949</name>
</gene>
<protein>
    <submittedName>
        <fullName evidence="1">Uncharacterized protein</fullName>
    </submittedName>
</protein>
<name>A0ABR0JKV7_9EURO</name>
<evidence type="ECO:0000313" key="2">
    <source>
        <dbReference type="Proteomes" id="UP001345691"/>
    </source>
</evidence>
<dbReference type="Proteomes" id="UP001345691">
    <property type="component" value="Unassembled WGS sequence"/>
</dbReference>
<keyword evidence="2" id="KW-1185">Reference proteome</keyword>
<proteinExistence type="predicted"/>
<accession>A0ABR0JKV7</accession>
<sequence>MPPWQQFIASALSFPIDNTAALVNAKVDFTLFKFEAPAEFAPVGPALTARRRQEAETGPVHRTARRLAALFEDIAPPKPKLVAAYGKRVSNIISLSSINPRGATQHGPFEPFVGADGTAMWAAATSGTGAIEIVMSTLQDINREDLALWDASARSWRRSADQAMANQVQQLELVTKDLNIGFTDGPTLYAKVIAVWNQAMTGMEEFLKGTPQQISDASILLAFSAWHLFPDLIVLEKEPLKISFNDRLFPPNSVGTILLSASDRTLRGVQWSLTLSHLHYYGGAVEVSSLASQPRVKFKRVRLAASGCLFFKWRLNHRDFITAAKVLCGLWETLLGNVERPKDQPATEQFRWLYTFIQASNDLLLAQSQKKVLYEDYMRVVRFGFRRGEEFLGPAEELICPFFGLTNKHVLEALKAAEDLECGIEYLRSVARASGLEPGDAMIHCATWRAFESSGHNPSLYEYVTVCPHQVLAEVGNGDLEPVDISARWLEPKETPTAAEDLQRRKAAISLKGELVITDVSKVEQGDADQLLWNNPPKLFSNSRCSATDTTSHQAHAHAPGCDCLTAKSYQTILFTCQIGSYHCGLYLPRKIDLLDDIRFEPSSALDALHVLRSSAHRGTLWSYMSSLVHES</sequence>
<organism evidence="1 2">
    <name type="scientific">Exophiala sideris</name>
    <dbReference type="NCBI Taxonomy" id="1016849"/>
    <lineage>
        <taxon>Eukaryota</taxon>
        <taxon>Fungi</taxon>
        <taxon>Dikarya</taxon>
        <taxon>Ascomycota</taxon>
        <taxon>Pezizomycotina</taxon>
        <taxon>Eurotiomycetes</taxon>
        <taxon>Chaetothyriomycetidae</taxon>
        <taxon>Chaetothyriales</taxon>
        <taxon>Herpotrichiellaceae</taxon>
        <taxon>Exophiala</taxon>
    </lineage>
</organism>
<reference evidence="1 2" key="1">
    <citation type="submission" date="2023-08" db="EMBL/GenBank/DDBJ databases">
        <title>Black Yeasts Isolated from many extreme environments.</title>
        <authorList>
            <person name="Coleine C."/>
            <person name="Stajich J.E."/>
            <person name="Selbmann L."/>
        </authorList>
    </citation>
    <scope>NUCLEOTIDE SEQUENCE [LARGE SCALE GENOMIC DNA]</scope>
    <source>
        <strain evidence="1 2">CCFEE 6328</strain>
    </source>
</reference>